<keyword evidence="3" id="KW-1185">Reference proteome</keyword>
<dbReference type="GO" id="GO:0005975">
    <property type="term" value="P:carbohydrate metabolic process"/>
    <property type="evidence" value="ECO:0007669"/>
    <property type="project" value="InterPro"/>
</dbReference>
<evidence type="ECO:0000313" key="3">
    <source>
        <dbReference type="Proteomes" id="UP000642070"/>
    </source>
</evidence>
<dbReference type="PROSITE" id="PS51677">
    <property type="entry name" value="NODB"/>
    <property type="match status" value="1"/>
</dbReference>
<reference evidence="2" key="2">
    <citation type="submission" date="2020-09" db="EMBL/GenBank/DDBJ databases">
        <authorList>
            <person name="Sun Q."/>
            <person name="Ohkuma M."/>
        </authorList>
    </citation>
    <scope>NUCLEOTIDE SEQUENCE</scope>
    <source>
        <strain evidence="2">JCM 19831</strain>
    </source>
</reference>
<name>A0A917UBM7_9ACTN</name>
<protein>
    <recommendedName>
        <fullName evidence="1">NodB homology domain-containing protein</fullName>
    </recommendedName>
</protein>
<dbReference type="CDD" id="cd10938">
    <property type="entry name" value="CE4_HpPgdA_like"/>
    <property type="match status" value="1"/>
</dbReference>
<feature type="domain" description="NodB homology" evidence="1">
    <location>
        <begin position="19"/>
        <end position="275"/>
    </location>
</feature>
<dbReference type="Proteomes" id="UP000642070">
    <property type="component" value="Unassembled WGS sequence"/>
</dbReference>
<dbReference type="Pfam" id="PF01522">
    <property type="entry name" value="Polysacc_deac_1"/>
    <property type="match status" value="1"/>
</dbReference>
<dbReference type="InterPro" id="IPR037950">
    <property type="entry name" value="PgdA-like"/>
</dbReference>
<dbReference type="PANTHER" id="PTHR47561">
    <property type="entry name" value="POLYSACCHARIDE DEACETYLASE FAMILY PROTEIN (AFU_ORTHOLOGUE AFUA_6G05030)"/>
    <property type="match status" value="1"/>
</dbReference>
<organism evidence="2 3">
    <name type="scientific">Dactylosporangium sucinum</name>
    <dbReference type="NCBI Taxonomy" id="1424081"/>
    <lineage>
        <taxon>Bacteria</taxon>
        <taxon>Bacillati</taxon>
        <taxon>Actinomycetota</taxon>
        <taxon>Actinomycetes</taxon>
        <taxon>Micromonosporales</taxon>
        <taxon>Micromonosporaceae</taxon>
        <taxon>Dactylosporangium</taxon>
    </lineage>
</organism>
<comment type="caution">
    <text evidence="2">The sequence shown here is derived from an EMBL/GenBank/DDBJ whole genome shotgun (WGS) entry which is preliminary data.</text>
</comment>
<dbReference type="SUPFAM" id="SSF88713">
    <property type="entry name" value="Glycoside hydrolase/deacetylase"/>
    <property type="match status" value="1"/>
</dbReference>
<dbReference type="Gene3D" id="3.20.20.370">
    <property type="entry name" value="Glycoside hydrolase/deacetylase"/>
    <property type="match status" value="1"/>
</dbReference>
<dbReference type="GO" id="GO:0016810">
    <property type="term" value="F:hydrolase activity, acting on carbon-nitrogen (but not peptide) bonds"/>
    <property type="evidence" value="ECO:0007669"/>
    <property type="project" value="InterPro"/>
</dbReference>
<dbReference type="InterPro" id="IPR002509">
    <property type="entry name" value="NODB_dom"/>
</dbReference>
<reference evidence="2" key="1">
    <citation type="journal article" date="2014" name="Int. J. Syst. Evol. Microbiol.">
        <title>Complete genome sequence of Corynebacterium casei LMG S-19264T (=DSM 44701T), isolated from a smear-ripened cheese.</title>
        <authorList>
            <consortium name="US DOE Joint Genome Institute (JGI-PGF)"/>
            <person name="Walter F."/>
            <person name="Albersmeier A."/>
            <person name="Kalinowski J."/>
            <person name="Ruckert C."/>
        </authorList>
    </citation>
    <scope>NUCLEOTIDE SEQUENCE</scope>
    <source>
        <strain evidence="2">JCM 19831</strain>
    </source>
</reference>
<evidence type="ECO:0000313" key="2">
    <source>
        <dbReference type="EMBL" id="GGM69746.1"/>
    </source>
</evidence>
<sequence length="275" mass="30991">MSRHLVCLTFDFDTTSLFTASGLTSPSALSRGEFGALASRRILDLLHRYGLRATWFVPGHTIMSFPREFTAVVEAGHEIANHGFTHRSMAQLGRDEQEQELLDANALIRQHTGADPVGFRAPGWELAEQTVPLLIEHGFQYDSSMMASDHQPYFARVGDHVDPRGIRFGTPSPLVEVPVSWSLDDFPVFEFWPTDGGVIPGLRSTAEVEANWFDDFEYLRRSVPWGVLVLTLHPFVIGRGHRMLMLERLIVRLLNAGAVFTPIHEAVREWQGDQR</sequence>
<dbReference type="PANTHER" id="PTHR47561:SF1">
    <property type="entry name" value="POLYSACCHARIDE DEACETYLASE FAMILY PROTEIN (AFU_ORTHOLOGUE AFUA_6G05030)"/>
    <property type="match status" value="1"/>
</dbReference>
<gene>
    <name evidence="2" type="ORF">GCM10007977_084330</name>
</gene>
<dbReference type="EMBL" id="BMPI01000059">
    <property type="protein sequence ID" value="GGM69746.1"/>
    <property type="molecule type" value="Genomic_DNA"/>
</dbReference>
<dbReference type="RefSeq" id="WP_190255677.1">
    <property type="nucleotide sequence ID" value="NZ_BMPI01000059.1"/>
</dbReference>
<dbReference type="InterPro" id="IPR011330">
    <property type="entry name" value="Glyco_hydro/deAcase_b/a-brl"/>
</dbReference>
<dbReference type="AlphaFoldDB" id="A0A917UBM7"/>
<evidence type="ECO:0000259" key="1">
    <source>
        <dbReference type="PROSITE" id="PS51677"/>
    </source>
</evidence>
<proteinExistence type="predicted"/>
<accession>A0A917UBM7</accession>